<gene>
    <name evidence="1" type="ORF">SLEP1_g20343</name>
</gene>
<evidence type="ECO:0000313" key="2">
    <source>
        <dbReference type="Proteomes" id="UP001054252"/>
    </source>
</evidence>
<dbReference type="AlphaFoldDB" id="A0AAV5J7S3"/>
<keyword evidence="2" id="KW-1185">Reference proteome</keyword>
<organism evidence="1 2">
    <name type="scientific">Rubroshorea leprosula</name>
    <dbReference type="NCBI Taxonomy" id="152421"/>
    <lineage>
        <taxon>Eukaryota</taxon>
        <taxon>Viridiplantae</taxon>
        <taxon>Streptophyta</taxon>
        <taxon>Embryophyta</taxon>
        <taxon>Tracheophyta</taxon>
        <taxon>Spermatophyta</taxon>
        <taxon>Magnoliopsida</taxon>
        <taxon>eudicotyledons</taxon>
        <taxon>Gunneridae</taxon>
        <taxon>Pentapetalae</taxon>
        <taxon>rosids</taxon>
        <taxon>malvids</taxon>
        <taxon>Malvales</taxon>
        <taxon>Dipterocarpaceae</taxon>
        <taxon>Rubroshorea</taxon>
    </lineage>
</organism>
<accession>A0AAV5J7S3</accession>
<dbReference type="EMBL" id="BPVZ01000029">
    <property type="protein sequence ID" value="GKV08751.1"/>
    <property type="molecule type" value="Genomic_DNA"/>
</dbReference>
<comment type="caution">
    <text evidence="1">The sequence shown here is derived from an EMBL/GenBank/DDBJ whole genome shotgun (WGS) entry which is preliminary data.</text>
</comment>
<evidence type="ECO:0000313" key="1">
    <source>
        <dbReference type="EMBL" id="GKV08751.1"/>
    </source>
</evidence>
<proteinExistence type="predicted"/>
<protein>
    <submittedName>
        <fullName evidence="1">Uncharacterized protein</fullName>
    </submittedName>
</protein>
<dbReference type="Proteomes" id="UP001054252">
    <property type="component" value="Unassembled WGS sequence"/>
</dbReference>
<name>A0AAV5J7S3_9ROSI</name>
<sequence>MDRGIIKTMVQLQHSHILTIEVACNSDDNYSALDYRLNSQILEKDSK</sequence>
<reference evidence="1 2" key="1">
    <citation type="journal article" date="2021" name="Commun. Biol.">
        <title>The genome of Shorea leprosula (Dipterocarpaceae) highlights the ecological relevance of drought in aseasonal tropical rainforests.</title>
        <authorList>
            <person name="Ng K.K.S."/>
            <person name="Kobayashi M.J."/>
            <person name="Fawcett J.A."/>
            <person name="Hatakeyama M."/>
            <person name="Paape T."/>
            <person name="Ng C.H."/>
            <person name="Ang C.C."/>
            <person name="Tnah L.H."/>
            <person name="Lee C.T."/>
            <person name="Nishiyama T."/>
            <person name="Sese J."/>
            <person name="O'Brien M.J."/>
            <person name="Copetti D."/>
            <person name="Mohd Noor M.I."/>
            <person name="Ong R.C."/>
            <person name="Putra M."/>
            <person name="Sireger I.Z."/>
            <person name="Indrioko S."/>
            <person name="Kosugi Y."/>
            <person name="Izuno A."/>
            <person name="Isagi Y."/>
            <person name="Lee S.L."/>
            <person name="Shimizu K.K."/>
        </authorList>
    </citation>
    <scope>NUCLEOTIDE SEQUENCE [LARGE SCALE GENOMIC DNA]</scope>
    <source>
        <strain evidence="1">214</strain>
    </source>
</reference>